<feature type="region of interest" description="Disordered" evidence="4">
    <location>
        <begin position="646"/>
        <end position="698"/>
    </location>
</feature>
<dbReference type="OMA" id="LYYGHEM"/>
<dbReference type="HOGENOM" id="CLU_018824_0_0_1"/>
<keyword evidence="6" id="KW-1185">Reference proteome</keyword>
<accession>W3XD90</accession>
<evidence type="ECO:0000256" key="3">
    <source>
        <dbReference type="ARBA" id="ARBA00023128"/>
    </source>
</evidence>
<evidence type="ECO:0000256" key="2">
    <source>
        <dbReference type="ARBA" id="ARBA00022946"/>
    </source>
</evidence>
<dbReference type="InParanoid" id="W3XD90"/>
<evidence type="ECO:0000313" key="6">
    <source>
        <dbReference type="Proteomes" id="UP000030651"/>
    </source>
</evidence>
<keyword evidence="2" id="KW-0809">Transit peptide</keyword>
<dbReference type="EMBL" id="KI912111">
    <property type="protein sequence ID" value="ETS84020.1"/>
    <property type="molecule type" value="Genomic_DNA"/>
</dbReference>
<feature type="compositionally biased region" description="Polar residues" evidence="4">
    <location>
        <begin position="1"/>
        <end position="10"/>
    </location>
</feature>
<dbReference type="GeneID" id="19270909"/>
<dbReference type="GO" id="GO:0005739">
    <property type="term" value="C:mitochondrion"/>
    <property type="evidence" value="ECO:0007669"/>
    <property type="project" value="UniProtKB-SubCell"/>
</dbReference>
<gene>
    <name evidence="5" type="ORF">PFICI_05896</name>
</gene>
<name>W3XD90_PESFW</name>
<evidence type="ECO:0000256" key="4">
    <source>
        <dbReference type="SAM" id="MobiDB-lite"/>
    </source>
</evidence>
<organism evidence="5 6">
    <name type="scientific">Pestalotiopsis fici (strain W106-1 / CGMCC3.15140)</name>
    <dbReference type="NCBI Taxonomy" id="1229662"/>
    <lineage>
        <taxon>Eukaryota</taxon>
        <taxon>Fungi</taxon>
        <taxon>Dikarya</taxon>
        <taxon>Ascomycota</taxon>
        <taxon>Pezizomycotina</taxon>
        <taxon>Sordariomycetes</taxon>
        <taxon>Xylariomycetidae</taxon>
        <taxon>Amphisphaeriales</taxon>
        <taxon>Sporocadaceae</taxon>
        <taxon>Pestalotiopsis</taxon>
    </lineage>
</organism>
<dbReference type="Proteomes" id="UP000030651">
    <property type="component" value="Unassembled WGS sequence"/>
</dbReference>
<comment type="subcellular location">
    <subcellularLocation>
        <location evidence="1">Mitochondrion</location>
    </subcellularLocation>
</comment>
<dbReference type="InterPro" id="IPR024319">
    <property type="entry name" value="ATPase_expression_mit"/>
</dbReference>
<feature type="region of interest" description="Disordered" evidence="4">
    <location>
        <begin position="1"/>
        <end position="41"/>
    </location>
</feature>
<dbReference type="RefSeq" id="XP_007832668.1">
    <property type="nucleotide sequence ID" value="XM_007834477.1"/>
</dbReference>
<dbReference type="STRING" id="1229662.W3XD90"/>
<dbReference type="eggNOG" id="ENOG502SN7Z">
    <property type="taxonomic scope" value="Eukaryota"/>
</dbReference>
<dbReference type="KEGG" id="pfy:PFICI_05896"/>
<proteinExistence type="predicted"/>
<reference evidence="6" key="1">
    <citation type="journal article" date="2015" name="BMC Genomics">
        <title>Genomic and transcriptomic analysis of the endophytic fungus Pestalotiopsis fici reveals its lifestyle and high potential for synthesis of natural products.</title>
        <authorList>
            <person name="Wang X."/>
            <person name="Zhang X."/>
            <person name="Liu L."/>
            <person name="Xiang M."/>
            <person name="Wang W."/>
            <person name="Sun X."/>
            <person name="Che Y."/>
            <person name="Guo L."/>
            <person name="Liu G."/>
            <person name="Guo L."/>
            <person name="Wang C."/>
            <person name="Yin W.B."/>
            <person name="Stadler M."/>
            <person name="Zhang X."/>
            <person name="Liu X."/>
        </authorList>
    </citation>
    <scope>NUCLEOTIDE SEQUENCE [LARGE SCALE GENOMIC DNA]</scope>
    <source>
        <strain evidence="6">W106-1 / CGMCC3.15140</strain>
    </source>
</reference>
<evidence type="ECO:0000256" key="1">
    <source>
        <dbReference type="ARBA" id="ARBA00004173"/>
    </source>
</evidence>
<keyword evidence="3" id="KW-0496">Mitochondrion</keyword>
<feature type="compositionally biased region" description="Basic and acidic residues" evidence="4">
    <location>
        <begin position="655"/>
        <end position="667"/>
    </location>
</feature>
<dbReference type="AlphaFoldDB" id="W3XD90"/>
<evidence type="ECO:0000313" key="5">
    <source>
        <dbReference type="EMBL" id="ETS84020.1"/>
    </source>
</evidence>
<dbReference type="Pfam" id="PF12921">
    <property type="entry name" value="ATP13"/>
    <property type="match status" value="1"/>
</dbReference>
<dbReference type="OrthoDB" id="185373at2759"/>
<sequence>MLAAISTSTGPAGFVTPPGEMPDGYTPEQPKPSDQPQNPAPEFHKLLQDAMSAMQMRNSRSLLVALEGLTQMPTQDLEEAIATLPRTTISELLWSLDPHQISRDHDPTYGYFIGPGMWQYLNLGAVVDEWGSRKLYVKLLLQMTQLLKVLVDAGHIPNVNDYVPLLRAAGLASDMVVAKLLWEQMQTHNIAPWRHYDIFHEFIKARFLVDPAYYGFDKKRLMMTPRNLHRRGVYLQASNSRLDRLRKNNRRQMFKFGLNRNVAHGEDLTRRLRKPMPLTRVFYHLKRKGIFTTEQLLCTFIIAFARSGSLRFIQYRILEDYFGIVITRDADENRIRVERMSSERFTFNNPLRPQRPFIRPTSRLLDAVVYAFCSNGQFATAWQLVRYISQTYKLSITQQVWSNLLEWCYILITPPTSTAWKMAGFQDQIPRFGAMEFIWHAMKSSKYGTLGAQPEFKDYDLYIMNRLSQGKVSHALTLMHEAQELYEAQCAAYDAAAFDYAAVMHVGVDCTRERRKFQRQRFRKSYMRQRMRIWGRMIQRCFQPDELNDPIATQRIPSLIEAWGGILSNPVKYRTASGMVSLLDPAEPVEQTIFVRNHTTQIPMRRQGEWNLKTLQQRQVRLLSRYAVGDLLSTRLHPLEVWKGVAPQGRPSQSRRLDDHRAWEAHQRQAAKSEAGEVSALNAEEFPAPVEDIWDEDD</sequence>
<protein>
    <submittedName>
        <fullName evidence="5">Uncharacterized protein</fullName>
    </submittedName>
</protein>